<dbReference type="EMBL" id="HBNS01014102">
    <property type="protein sequence ID" value="CAE4600434.1"/>
    <property type="molecule type" value="Transcribed_RNA"/>
</dbReference>
<protein>
    <recommendedName>
        <fullName evidence="10">LMBR1-like membrane protein</fullName>
    </recommendedName>
</protein>
<gene>
    <name evidence="9" type="ORF">DBRI00130_LOCUS11348</name>
</gene>
<name>A0A7S4VB21_9STRA</name>
<feature type="transmembrane region" description="Helical" evidence="7">
    <location>
        <begin position="35"/>
        <end position="55"/>
    </location>
</feature>
<keyword evidence="3 7" id="KW-0812">Transmembrane</keyword>
<feature type="transmembrane region" description="Helical" evidence="7">
    <location>
        <begin position="539"/>
        <end position="561"/>
    </location>
</feature>
<dbReference type="Pfam" id="PF04791">
    <property type="entry name" value="LMBR1"/>
    <property type="match status" value="1"/>
</dbReference>
<feature type="transmembrane region" description="Helical" evidence="7">
    <location>
        <begin position="451"/>
        <end position="472"/>
    </location>
</feature>
<feature type="region of interest" description="Disordered" evidence="6">
    <location>
        <begin position="286"/>
        <end position="311"/>
    </location>
</feature>
<reference evidence="9" key="1">
    <citation type="submission" date="2021-01" db="EMBL/GenBank/DDBJ databases">
        <authorList>
            <person name="Corre E."/>
            <person name="Pelletier E."/>
            <person name="Niang G."/>
            <person name="Scheremetjew M."/>
            <person name="Finn R."/>
            <person name="Kale V."/>
            <person name="Holt S."/>
            <person name="Cochrane G."/>
            <person name="Meng A."/>
            <person name="Brown T."/>
            <person name="Cohen L."/>
        </authorList>
    </citation>
    <scope>NUCLEOTIDE SEQUENCE</scope>
    <source>
        <strain evidence="9">GSO104</strain>
    </source>
</reference>
<evidence type="ECO:0000256" key="1">
    <source>
        <dbReference type="ARBA" id="ARBA00004141"/>
    </source>
</evidence>
<evidence type="ECO:0000256" key="4">
    <source>
        <dbReference type="ARBA" id="ARBA00022989"/>
    </source>
</evidence>
<dbReference type="PANTHER" id="PTHR21355">
    <property type="entry name" value="G-PROTEIN COUPLED RECEPTOR-ASSOCIATED PROTEIN LMBRD2"/>
    <property type="match status" value="1"/>
</dbReference>
<comment type="similarity">
    <text evidence="2">Belongs to the LIMR family.</text>
</comment>
<dbReference type="InterPro" id="IPR051584">
    <property type="entry name" value="GPCR-associated_LMBR1"/>
</dbReference>
<evidence type="ECO:0000256" key="3">
    <source>
        <dbReference type="ARBA" id="ARBA00022692"/>
    </source>
</evidence>
<feature type="compositionally biased region" description="Basic and acidic residues" evidence="6">
    <location>
        <begin position="630"/>
        <end position="641"/>
    </location>
</feature>
<keyword evidence="8" id="KW-0732">Signal</keyword>
<evidence type="ECO:0000256" key="6">
    <source>
        <dbReference type="SAM" id="MobiDB-lite"/>
    </source>
</evidence>
<dbReference type="InterPro" id="IPR006876">
    <property type="entry name" value="LMBR1-like_membr_prot"/>
</dbReference>
<dbReference type="GO" id="GO:0016020">
    <property type="term" value="C:membrane"/>
    <property type="evidence" value="ECO:0007669"/>
    <property type="project" value="UniProtKB-SubCell"/>
</dbReference>
<feature type="transmembrane region" description="Helical" evidence="7">
    <location>
        <begin position="492"/>
        <end position="513"/>
    </location>
</feature>
<dbReference type="PANTHER" id="PTHR21355:SF0">
    <property type="entry name" value="G-PROTEIN COUPLED RECEPTOR-ASSOCIATED PROTEIN LMBRD2"/>
    <property type="match status" value="1"/>
</dbReference>
<sequence>MTSILQSLLPLCIALFTLAASLVRHYASPRVSIPVKLLATIAFALGFGGVALLPIDLRFMAYVSSGSSDITDEYDGVYESLDDVQMSNADSNIFSESPDEKNETYVPWQVTYWSTFLLAWLVLPITRESLLSGEFTAAARVKNGARKSARGILILLVLAVVAIIALGIYLRSLHVIPVLMALGNTYGLLLVSLLLGYGLVDLPKQLWKKTFPEDELRRARIMAVGADEALFDAVWELQDYEDLIDGAVEAIDRCGELSSNLINEETYKQYVDDLVLLRNSTAELSPDLQSRRTNNRRRHSEAEDDDPVSTFDGARPTVDYLVHLHARLKLAQEKVIGAQQRWEVIVEQSRFYSNLVEGSTPQSSPGQNGGEDQQSSLPLMNEQLVPLGTKVQGMWRKHLRNPTYRLMALSTAGLSILILWCEATLAVEYNLSPFNLFLDLLDGPNGRQKGTLFQIAALIPLLYMSTCVYSSLFKLGTFGPYCLRGNRQSHGVALLFNAQYLVRLQFPLGYNYLLMTKYDISFTNCAFSQLMSHMDTVPVLGTSFSVYAPLLILALCGFTLCDGYPRLMAVLGVEHEDAILLSDKETLNGKVNEGISLLRKYERRAGSSRQSTKTNNDRTPSPRRLPSSRMLERSDSSQDIV</sequence>
<feature type="signal peptide" evidence="8">
    <location>
        <begin position="1"/>
        <end position="19"/>
    </location>
</feature>
<comment type="subcellular location">
    <subcellularLocation>
        <location evidence="1">Membrane</location>
        <topology evidence="1">Multi-pass membrane protein</topology>
    </subcellularLocation>
</comment>
<feature type="compositionally biased region" description="Polar residues" evidence="6">
    <location>
        <begin position="607"/>
        <end position="619"/>
    </location>
</feature>
<feature type="transmembrane region" description="Helical" evidence="7">
    <location>
        <begin position="406"/>
        <end position="431"/>
    </location>
</feature>
<evidence type="ECO:0008006" key="10">
    <source>
        <dbReference type="Google" id="ProtNLM"/>
    </source>
</evidence>
<evidence type="ECO:0000256" key="7">
    <source>
        <dbReference type="SAM" id="Phobius"/>
    </source>
</evidence>
<proteinExistence type="inferred from homology"/>
<evidence type="ECO:0000256" key="2">
    <source>
        <dbReference type="ARBA" id="ARBA00010487"/>
    </source>
</evidence>
<feature type="transmembrane region" description="Helical" evidence="7">
    <location>
        <begin position="152"/>
        <end position="170"/>
    </location>
</feature>
<feature type="region of interest" description="Disordered" evidence="6">
    <location>
        <begin position="603"/>
        <end position="641"/>
    </location>
</feature>
<evidence type="ECO:0000256" key="5">
    <source>
        <dbReference type="ARBA" id="ARBA00023136"/>
    </source>
</evidence>
<dbReference type="AlphaFoldDB" id="A0A7S4VB21"/>
<evidence type="ECO:0000313" key="9">
    <source>
        <dbReference type="EMBL" id="CAE4600434.1"/>
    </source>
</evidence>
<organism evidence="9">
    <name type="scientific">Ditylum brightwellii</name>
    <dbReference type="NCBI Taxonomy" id="49249"/>
    <lineage>
        <taxon>Eukaryota</taxon>
        <taxon>Sar</taxon>
        <taxon>Stramenopiles</taxon>
        <taxon>Ochrophyta</taxon>
        <taxon>Bacillariophyta</taxon>
        <taxon>Mediophyceae</taxon>
        <taxon>Lithodesmiophycidae</taxon>
        <taxon>Lithodesmiales</taxon>
        <taxon>Lithodesmiaceae</taxon>
        <taxon>Ditylum</taxon>
    </lineage>
</organism>
<feature type="region of interest" description="Disordered" evidence="6">
    <location>
        <begin position="356"/>
        <end position="375"/>
    </location>
</feature>
<keyword evidence="4 7" id="KW-1133">Transmembrane helix</keyword>
<feature type="transmembrane region" description="Helical" evidence="7">
    <location>
        <begin position="176"/>
        <end position="200"/>
    </location>
</feature>
<evidence type="ECO:0000256" key="8">
    <source>
        <dbReference type="SAM" id="SignalP"/>
    </source>
</evidence>
<feature type="chain" id="PRO_5030709486" description="LMBR1-like membrane protein" evidence="8">
    <location>
        <begin position="20"/>
        <end position="641"/>
    </location>
</feature>
<keyword evidence="5 7" id="KW-0472">Membrane</keyword>
<accession>A0A7S4VB21</accession>